<protein>
    <submittedName>
        <fullName evidence="2">Uncharacterized protein</fullName>
    </submittedName>
</protein>
<sequence>MGKVGNCRSLLGPPRPGRLRLRLLGCPAVPRHDNEDPRTSTCDDRLLLLPALYRAPPALSAAGGEQQWSRSRTPGGFGQPKPTTPEQE</sequence>
<gene>
    <name evidence="2" type="ORF">PAL_GLEAN10014202</name>
</gene>
<dbReference type="AlphaFoldDB" id="L5K3C6"/>
<feature type="region of interest" description="Disordered" evidence="1">
    <location>
        <begin position="58"/>
        <end position="88"/>
    </location>
</feature>
<dbReference type="InParanoid" id="L5K3C6"/>
<evidence type="ECO:0000313" key="2">
    <source>
        <dbReference type="EMBL" id="ELK04968.1"/>
    </source>
</evidence>
<evidence type="ECO:0000256" key="1">
    <source>
        <dbReference type="SAM" id="MobiDB-lite"/>
    </source>
</evidence>
<reference evidence="3" key="1">
    <citation type="journal article" date="2013" name="Science">
        <title>Comparative analysis of bat genomes provides insight into the evolution of flight and immunity.</title>
        <authorList>
            <person name="Zhang G."/>
            <person name="Cowled C."/>
            <person name="Shi Z."/>
            <person name="Huang Z."/>
            <person name="Bishop-Lilly K.A."/>
            <person name="Fang X."/>
            <person name="Wynne J.W."/>
            <person name="Xiong Z."/>
            <person name="Baker M.L."/>
            <person name="Zhao W."/>
            <person name="Tachedjian M."/>
            <person name="Zhu Y."/>
            <person name="Zhou P."/>
            <person name="Jiang X."/>
            <person name="Ng J."/>
            <person name="Yang L."/>
            <person name="Wu L."/>
            <person name="Xiao J."/>
            <person name="Feng Y."/>
            <person name="Chen Y."/>
            <person name="Sun X."/>
            <person name="Zhang Y."/>
            <person name="Marsh G.A."/>
            <person name="Crameri G."/>
            <person name="Broder C.C."/>
            <person name="Frey K.G."/>
            <person name="Wang L.F."/>
            <person name="Wang J."/>
        </authorList>
    </citation>
    <scope>NUCLEOTIDE SEQUENCE [LARGE SCALE GENOMIC DNA]</scope>
</reference>
<dbReference type="EMBL" id="KB031059">
    <property type="protein sequence ID" value="ELK04968.1"/>
    <property type="molecule type" value="Genomic_DNA"/>
</dbReference>
<name>L5K3C6_PTEAL</name>
<evidence type="ECO:0000313" key="3">
    <source>
        <dbReference type="Proteomes" id="UP000010552"/>
    </source>
</evidence>
<proteinExistence type="predicted"/>
<keyword evidence="3" id="KW-1185">Reference proteome</keyword>
<accession>L5K3C6</accession>
<dbReference type="Proteomes" id="UP000010552">
    <property type="component" value="Unassembled WGS sequence"/>
</dbReference>
<organism evidence="2 3">
    <name type="scientific">Pteropus alecto</name>
    <name type="common">Black flying fox</name>
    <dbReference type="NCBI Taxonomy" id="9402"/>
    <lineage>
        <taxon>Eukaryota</taxon>
        <taxon>Metazoa</taxon>
        <taxon>Chordata</taxon>
        <taxon>Craniata</taxon>
        <taxon>Vertebrata</taxon>
        <taxon>Euteleostomi</taxon>
        <taxon>Mammalia</taxon>
        <taxon>Eutheria</taxon>
        <taxon>Laurasiatheria</taxon>
        <taxon>Chiroptera</taxon>
        <taxon>Yinpterochiroptera</taxon>
        <taxon>Pteropodoidea</taxon>
        <taxon>Pteropodidae</taxon>
        <taxon>Pteropodinae</taxon>
        <taxon>Pteropus</taxon>
    </lineage>
</organism>